<gene>
    <name evidence="2" type="ORF">DPF_0127</name>
</gene>
<evidence type="ECO:0000313" key="2">
    <source>
        <dbReference type="EMBL" id="GAU07446.1"/>
    </source>
</evidence>
<comment type="caution">
    <text evidence="2">The sequence shown here is derived from an EMBL/GenBank/DDBJ whole genome shotgun (WGS) entry which is preliminary data.</text>
</comment>
<protein>
    <recommendedName>
        <fullName evidence="1">Spore protein YkvP/CgeB glycosyl transferase-like domain-containing protein</fullName>
    </recommendedName>
</protein>
<feature type="domain" description="Spore protein YkvP/CgeB glycosyl transferase-like" evidence="1">
    <location>
        <begin position="358"/>
        <end position="498"/>
    </location>
</feature>
<dbReference type="InterPro" id="IPR055259">
    <property type="entry name" value="YkvP/CgeB_Glyco_trans-like"/>
</dbReference>
<accession>A0A194AE97</accession>
<name>A0A194AE97_9BACT</name>
<evidence type="ECO:0000259" key="1">
    <source>
        <dbReference type="Pfam" id="PF13524"/>
    </source>
</evidence>
<dbReference type="Pfam" id="PF13524">
    <property type="entry name" value="Glyco_trans_1_2"/>
    <property type="match status" value="1"/>
</dbReference>
<dbReference type="OrthoDB" id="9179708at2"/>
<dbReference type="RefSeq" id="WP_069856923.1">
    <property type="nucleotide sequence ID" value="NZ_BDFE01000004.1"/>
</dbReference>
<dbReference type="STRING" id="1592317.DPF_0127"/>
<dbReference type="AlphaFoldDB" id="A0A194AE97"/>
<keyword evidence="3" id="KW-1185">Reference proteome</keyword>
<proteinExistence type="predicted"/>
<sequence>MPARPTRVKTQNELGKTRTLPDAASGFYRTGQGQEHLFLGLGPQPEQLPALAGHPRKVWFVESDTFWRNMDQTWHESIPHSWTRIPPEKLTFQRLAASTLWIYTPNERLFPSFWGPIMAKVRLALRQYTPTRPENVVLLPWDANALILPELARAFKKVGLRPVPIPEHLTVDQLTDILSRLTPKLFVSLNLAGLDSHGSLYHLLHEAGTRVVAWMVDNPFHVLGKCKSPFWKDIPMGVTDNWFIRPLEALGGKPFHLPLATDPYFFTPSGHQDGQQTLSGVTFAGRTAFPRKQGFFAGASMDQHLLEIACQDMVKGKRRDLSWWIDQLGVTDFWPGHAIRSAGLGAEETSLAWRRTCLEIAAASAHLTIVGDLAWRQHLTHPFTLHPPVDYYGPLATWHARSPITLNMTSMLLPHGLTQRHFDVWAAGGFLLTDTTPGQAIFPRELCAPISFKTPAELESLIQRFTPESRAKQDLRKAWRNEILAHHTYDHRVQKILDIIDK</sequence>
<evidence type="ECO:0000313" key="3">
    <source>
        <dbReference type="Proteomes" id="UP000095200"/>
    </source>
</evidence>
<dbReference type="Proteomes" id="UP000095200">
    <property type="component" value="Unassembled WGS sequence"/>
</dbReference>
<dbReference type="EMBL" id="BDFE01000004">
    <property type="protein sequence ID" value="GAU07446.1"/>
    <property type="molecule type" value="Genomic_DNA"/>
</dbReference>
<organism evidence="2 3">
    <name type="scientific">Desulfoplanes formicivorans</name>
    <dbReference type="NCBI Taxonomy" id="1592317"/>
    <lineage>
        <taxon>Bacteria</taxon>
        <taxon>Pseudomonadati</taxon>
        <taxon>Thermodesulfobacteriota</taxon>
        <taxon>Desulfovibrionia</taxon>
        <taxon>Desulfovibrionales</taxon>
        <taxon>Desulfoplanaceae</taxon>
        <taxon>Desulfoplanes</taxon>
    </lineage>
</organism>
<reference evidence="3" key="1">
    <citation type="submission" date="2016-06" db="EMBL/GenBank/DDBJ databases">
        <title>Draft genome sequence of Desulfoplanes formicivorans strain Pf12B.</title>
        <authorList>
            <person name="Watanabe M."/>
            <person name="Kojima H."/>
            <person name="Fukui M."/>
        </authorList>
    </citation>
    <scope>NUCLEOTIDE SEQUENCE [LARGE SCALE GENOMIC DNA]</scope>
    <source>
        <strain evidence="3">Pf12B</strain>
    </source>
</reference>